<reference evidence="1" key="1">
    <citation type="submission" date="2021-06" db="EMBL/GenBank/DDBJ databases">
        <authorList>
            <person name="Kallberg Y."/>
            <person name="Tangrot J."/>
            <person name="Rosling A."/>
        </authorList>
    </citation>
    <scope>NUCLEOTIDE SEQUENCE</scope>
    <source>
        <strain evidence="1">CL551</strain>
    </source>
</reference>
<accession>A0A9N9NPZ9</accession>
<dbReference type="AlphaFoldDB" id="A0A9N9NPZ9"/>
<comment type="caution">
    <text evidence="1">The sequence shown here is derived from an EMBL/GenBank/DDBJ whole genome shotgun (WGS) entry which is preliminary data.</text>
</comment>
<dbReference type="EMBL" id="CAJVPV010035033">
    <property type="protein sequence ID" value="CAG8750081.1"/>
    <property type="molecule type" value="Genomic_DNA"/>
</dbReference>
<dbReference type="Proteomes" id="UP000789342">
    <property type="component" value="Unassembled WGS sequence"/>
</dbReference>
<dbReference type="OrthoDB" id="5374757at2759"/>
<proteinExistence type="predicted"/>
<sequence>MSSSTTIKQGEYTTYNIRYLRISEKKVLPLILYIKPENTEWFNEVLFQ</sequence>
<name>A0A9N9NPZ9_9GLOM</name>
<protein>
    <submittedName>
        <fullName evidence="1">9395_t:CDS:1</fullName>
    </submittedName>
</protein>
<gene>
    <name evidence="1" type="ORF">AMORRO_LOCUS15288</name>
</gene>
<organism evidence="1 2">
    <name type="scientific">Acaulospora morrowiae</name>
    <dbReference type="NCBI Taxonomy" id="94023"/>
    <lineage>
        <taxon>Eukaryota</taxon>
        <taxon>Fungi</taxon>
        <taxon>Fungi incertae sedis</taxon>
        <taxon>Mucoromycota</taxon>
        <taxon>Glomeromycotina</taxon>
        <taxon>Glomeromycetes</taxon>
        <taxon>Diversisporales</taxon>
        <taxon>Acaulosporaceae</taxon>
        <taxon>Acaulospora</taxon>
    </lineage>
</organism>
<keyword evidence="2" id="KW-1185">Reference proteome</keyword>
<evidence type="ECO:0000313" key="2">
    <source>
        <dbReference type="Proteomes" id="UP000789342"/>
    </source>
</evidence>
<evidence type="ECO:0000313" key="1">
    <source>
        <dbReference type="EMBL" id="CAG8750081.1"/>
    </source>
</evidence>
<feature type="non-terminal residue" evidence="1">
    <location>
        <position position="48"/>
    </location>
</feature>